<evidence type="ECO:0000313" key="3">
    <source>
        <dbReference type="Proteomes" id="UP000324800"/>
    </source>
</evidence>
<accession>A0A5J4TAW7</accession>
<sequence length="101" mass="11498">MVFLKASSVVPQDLIDSLNSYSLFSPFSFTKFGLHLTLLAVIAILFSLVESYQSIYALISLVDTFYYKDSLTLATKIELSIYELSSLRRLFPNIRIGDIYQ</sequence>
<gene>
    <name evidence="2" type="ORF">EZS28_048960</name>
</gene>
<proteinExistence type="predicted"/>
<reference evidence="2 3" key="1">
    <citation type="submission" date="2019-03" db="EMBL/GenBank/DDBJ databases">
        <title>Single cell metagenomics reveals metabolic interactions within the superorganism composed of flagellate Streblomastix strix and complex community of Bacteroidetes bacteria on its surface.</title>
        <authorList>
            <person name="Treitli S.C."/>
            <person name="Kolisko M."/>
            <person name="Husnik F."/>
            <person name="Keeling P."/>
            <person name="Hampl V."/>
        </authorList>
    </citation>
    <scope>NUCLEOTIDE SEQUENCE [LARGE SCALE GENOMIC DNA]</scope>
    <source>
        <strain evidence="2">ST1C</strain>
    </source>
</reference>
<comment type="caution">
    <text evidence="2">The sequence shown here is derived from an EMBL/GenBank/DDBJ whole genome shotgun (WGS) entry which is preliminary data.</text>
</comment>
<keyword evidence="1" id="KW-1133">Transmembrane helix</keyword>
<keyword evidence="1" id="KW-0812">Transmembrane</keyword>
<organism evidence="2 3">
    <name type="scientific">Streblomastix strix</name>
    <dbReference type="NCBI Taxonomy" id="222440"/>
    <lineage>
        <taxon>Eukaryota</taxon>
        <taxon>Metamonada</taxon>
        <taxon>Preaxostyla</taxon>
        <taxon>Oxymonadida</taxon>
        <taxon>Streblomastigidae</taxon>
        <taxon>Streblomastix</taxon>
    </lineage>
</organism>
<dbReference type="EMBL" id="SNRW01034502">
    <property type="protein sequence ID" value="KAA6355514.1"/>
    <property type="molecule type" value="Genomic_DNA"/>
</dbReference>
<dbReference type="Proteomes" id="UP000324800">
    <property type="component" value="Unassembled WGS sequence"/>
</dbReference>
<protein>
    <submittedName>
        <fullName evidence="2">Uncharacterized protein</fullName>
    </submittedName>
</protein>
<dbReference type="AlphaFoldDB" id="A0A5J4TAW7"/>
<name>A0A5J4TAW7_9EUKA</name>
<keyword evidence="1" id="KW-0472">Membrane</keyword>
<evidence type="ECO:0000313" key="2">
    <source>
        <dbReference type="EMBL" id="KAA6355514.1"/>
    </source>
</evidence>
<evidence type="ECO:0000256" key="1">
    <source>
        <dbReference type="SAM" id="Phobius"/>
    </source>
</evidence>
<feature type="transmembrane region" description="Helical" evidence="1">
    <location>
        <begin position="32"/>
        <end position="49"/>
    </location>
</feature>